<keyword evidence="4" id="KW-1133">Transmembrane helix</keyword>
<proteinExistence type="inferred from homology"/>
<accession>A0A9P0B5V8</accession>
<dbReference type="AlphaFoldDB" id="A0A9P0B5V8"/>
<evidence type="ECO:0000256" key="5">
    <source>
        <dbReference type="ARBA" id="ARBA00023136"/>
    </source>
</evidence>
<dbReference type="InterPro" id="IPR054549">
    <property type="entry name" value="UVB_sens_RUS_dom"/>
</dbReference>
<sequence>MSEDSIILHEKYGINGDTLYYKKGSNTIVCQKCNFSFQKLFLSVLNFFKQIVLPHGYPTSVSEDYLEYQLWDTVQAFCSTITNAFTTRAILKGMGVGNAEATALSATVAWILKDGTGMIGRILFAWWKGCDLDFDCKKWRFMADIINDMAMAIEIFIPIYFEYSMQILCVTSVLKSIVGVAGGATRASITHHQAIKENMAEISAIDGNQETLVNLVASMLSIFLLSVFDNRSMELVFIFALMSVHLLANYKAVKSIVFKKFNKQRLVILLKSYYNLGVILNPKPVNNMETVILGFGLNDVQFCGFEIKMGQSVKEMSKSYIPEELSQHLLNFEDKPYFILPNVKSGTIHVCFEKVESTKEIIEAYFYASLLAIAICWYYETDVDVIPKRYLHQTTPMSRLNTLMRSYERPPNDLYNIPISFHSTFRQFINSELKMFFTVLDLKEWDLKSSEICVGDYRTQWKMYLKKNV</sequence>
<name>A0A9P0B5V8_BRAAE</name>
<gene>
    <name evidence="8" type="ORF">MELIAE_LOCUS7342</name>
</gene>
<keyword evidence="9" id="KW-1185">Reference proteome</keyword>
<dbReference type="EMBL" id="OV121135">
    <property type="protein sequence ID" value="CAH0556165.1"/>
    <property type="molecule type" value="Genomic_DNA"/>
</dbReference>
<dbReference type="Proteomes" id="UP001154078">
    <property type="component" value="Chromosome 4"/>
</dbReference>
<evidence type="ECO:0000259" key="6">
    <source>
        <dbReference type="Pfam" id="PF04884"/>
    </source>
</evidence>
<evidence type="ECO:0000256" key="3">
    <source>
        <dbReference type="ARBA" id="ARBA00022692"/>
    </source>
</evidence>
<feature type="domain" description="Root UVB sensitive protein C-terminal" evidence="7">
    <location>
        <begin position="279"/>
        <end position="461"/>
    </location>
</feature>
<feature type="domain" description="Protein root UVB sensitive/RUS" evidence="6">
    <location>
        <begin position="43"/>
        <end position="274"/>
    </location>
</feature>
<comment type="subcellular location">
    <subcellularLocation>
        <location evidence="1">Membrane</location>
    </subcellularLocation>
</comment>
<evidence type="ECO:0000259" key="7">
    <source>
        <dbReference type="Pfam" id="PF24160"/>
    </source>
</evidence>
<dbReference type="InterPro" id="IPR006968">
    <property type="entry name" value="RUS_fam"/>
</dbReference>
<evidence type="ECO:0000313" key="8">
    <source>
        <dbReference type="EMBL" id="CAH0556165.1"/>
    </source>
</evidence>
<dbReference type="OrthoDB" id="364779at2759"/>
<evidence type="ECO:0000313" key="9">
    <source>
        <dbReference type="Proteomes" id="UP001154078"/>
    </source>
</evidence>
<dbReference type="InterPro" id="IPR055412">
    <property type="entry name" value="UVB_sens_C"/>
</dbReference>
<dbReference type="Pfam" id="PF04884">
    <property type="entry name" value="UVB_sens_prot"/>
    <property type="match status" value="1"/>
</dbReference>
<evidence type="ECO:0000256" key="1">
    <source>
        <dbReference type="ARBA" id="ARBA00004370"/>
    </source>
</evidence>
<dbReference type="PANTHER" id="PTHR12770">
    <property type="entry name" value="RUS1 FAMILY PROTEIN C16ORF58"/>
    <property type="match status" value="1"/>
</dbReference>
<dbReference type="Pfam" id="PF24160">
    <property type="entry name" value="UVB_sens_C"/>
    <property type="match status" value="1"/>
</dbReference>
<comment type="similarity">
    <text evidence="2">Belongs to the RUS1 family.</text>
</comment>
<organism evidence="8 9">
    <name type="scientific">Brassicogethes aeneus</name>
    <name type="common">Rape pollen beetle</name>
    <name type="synonym">Meligethes aeneus</name>
    <dbReference type="NCBI Taxonomy" id="1431903"/>
    <lineage>
        <taxon>Eukaryota</taxon>
        <taxon>Metazoa</taxon>
        <taxon>Ecdysozoa</taxon>
        <taxon>Arthropoda</taxon>
        <taxon>Hexapoda</taxon>
        <taxon>Insecta</taxon>
        <taxon>Pterygota</taxon>
        <taxon>Neoptera</taxon>
        <taxon>Endopterygota</taxon>
        <taxon>Coleoptera</taxon>
        <taxon>Polyphaga</taxon>
        <taxon>Cucujiformia</taxon>
        <taxon>Nitidulidae</taxon>
        <taxon>Meligethinae</taxon>
        <taxon>Brassicogethes</taxon>
    </lineage>
</organism>
<dbReference type="GO" id="GO:0016020">
    <property type="term" value="C:membrane"/>
    <property type="evidence" value="ECO:0007669"/>
    <property type="project" value="UniProtKB-SubCell"/>
</dbReference>
<protein>
    <recommendedName>
        <fullName evidence="10">RUS family member 1</fullName>
    </recommendedName>
</protein>
<evidence type="ECO:0000256" key="2">
    <source>
        <dbReference type="ARBA" id="ARBA00007558"/>
    </source>
</evidence>
<keyword evidence="5" id="KW-0472">Membrane</keyword>
<keyword evidence="3" id="KW-0812">Transmembrane</keyword>
<dbReference type="PANTHER" id="PTHR12770:SF31">
    <property type="entry name" value="RUS FAMILY MEMBER 1"/>
    <property type="match status" value="1"/>
</dbReference>
<evidence type="ECO:0000256" key="4">
    <source>
        <dbReference type="ARBA" id="ARBA00022989"/>
    </source>
</evidence>
<evidence type="ECO:0008006" key="10">
    <source>
        <dbReference type="Google" id="ProtNLM"/>
    </source>
</evidence>
<reference evidence="8" key="1">
    <citation type="submission" date="2021-12" db="EMBL/GenBank/DDBJ databases">
        <authorList>
            <person name="King R."/>
        </authorList>
    </citation>
    <scope>NUCLEOTIDE SEQUENCE</scope>
</reference>